<dbReference type="GO" id="GO:0005525">
    <property type="term" value="F:GTP binding"/>
    <property type="evidence" value="ECO:0007669"/>
    <property type="project" value="UniProtKB-KW"/>
</dbReference>
<protein>
    <recommendedName>
        <fullName evidence="4">AIG1-type G domain-containing protein</fullName>
    </recommendedName>
</protein>
<evidence type="ECO:0000256" key="3">
    <source>
        <dbReference type="ARBA" id="ARBA00023134"/>
    </source>
</evidence>
<feature type="domain" description="AIG1-type G" evidence="4">
    <location>
        <begin position="1"/>
        <end position="191"/>
    </location>
</feature>
<dbReference type="Gene3D" id="3.40.50.300">
    <property type="entry name" value="P-loop containing nucleotide triphosphate hydrolases"/>
    <property type="match status" value="1"/>
</dbReference>
<keyword evidence="3" id="KW-0342">GTP-binding</keyword>
<dbReference type="AlphaFoldDB" id="A0A6J8EAW8"/>
<name>A0A6J8EAW8_MYTCO</name>
<dbReference type="InterPro" id="IPR006703">
    <property type="entry name" value="G_AIG1"/>
</dbReference>
<dbReference type="SUPFAM" id="SSF52540">
    <property type="entry name" value="P-loop containing nucleoside triphosphate hydrolases"/>
    <property type="match status" value="1"/>
</dbReference>
<evidence type="ECO:0000313" key="5">
    <source>
        <dbReference type="EMBL" id="CAC5416251.1"/>
    </source>
</evidence>
<dbReference type="PANTHER" id="PTHR10903">
    <property type="entry name" value="GTPASE, IMAP FAMILY MEMBER-RELATED"/>
    <property type="match status" value="1"/>
</dbReference>
<accession>A0A6J8EAW8</accession>
<gene>
    <name evidence="5" type="ORF">MCOR_48888</name>
</gene>
<comment type="similarity">
    <text evidence="1">Belongs to the TRAFAC class TrmE-Era-EngA-EngB-Septin-like GTPase superfamily. AIG1/Toc34/Toc159-like paraseptin GTPase family. IAN subfamily.</text>
</comment>
<dbReference type="OrthoDB" id="6145359at2759"/>
<dbReference type="PANTHER" id="PTHR10903:SF182">
    <property type="entry name" value="GTPASE IMAP FAMILY MEMBER 4"/>
    <property type="match status" value="1"/>
</dbReference>
<dbReference type="InterPro" id="IPR045058">
    <property type="entry name" value="GIMA/IAN/Toc"/>
</dbReference>
<organism evidence="5 6">
    <name type="scientific">Mytilus coruscus</name>
    <name type="common">Sea mussel</name>
    <dbReference type="NCBI Taxonomy" id="42192"/>
    <lineage>
        <taxon>Eukaryota</taxon>
        <taxon>Metazoa</taxon>
        <taxon>Spiralia</taxon>
        <taxon>Lophotrochozoa</taxon>
        <taxon>Mollusca</taxon>
        <taxon>Bivalvia</taxon>
        <taxon>Autobranchia</taxon>
        <taxon>Pteriomorphia</taxon>
        <taxon>Mytilida</taxon>
        <taxon>Mytiloidea</taxon>
        <taxon>Mytilidae</taxon>
        <taxon>Mytilinae</taxon>
        <taxon>Mytilus</taxon>
    </lineage>
</organism>
<dbReference type="EMBL" id="CACVKT020008613">
    <property type="protein sequence ID" value="CAC5416251.1"/>
    <property type="molecule type" value="Genomic_DNA"/>
</dbReference>
<reference evidence="5 6" key="1">
    <citation type="submission" date="2020-06" db="EMBL/GenBank/DDBJ databases">
        <authorList>
            <person name="Li R."/>
            <person name="Bekaert M."/>
        </authorList>
    </citation>
    <scope>NUCLEOTIDE SEQUENCE [LARGE SCALE GENOMIC DNA]</scope>
    <source>
        <strain evidence="6">wild</strain>
    </source>
</reference>
<sequence>MILVGTIKSGKSSTGNAILGSGLFETRMTGSGLTREVSKQQSEKNNKRIIVVDTPGFFCIGNEDNKDTTLQHINKGISMTFPGPHAFIIVFSMLGISNTDLTMLNYILQTKKIDDYIIVVFTGRDLIERDKIDFGTFRAELPIPIQKFLFKVGTKKIFAFDNTKSDKEVVKLIAAVEEMTVGSPHCFDNKV</sequence>
<evidence type="ECO:0000313" key="6">
    <source>
        <dbReference type="Proteomes" id="UP000507470"/>
    </source>
</evidence>
<dbReference type="Proteomes" id="UP000507470">
    <property type="component" value="Unassembled WGS sequence"/>
</dbReference>
<dbReference type="Pfam" id="PF04548">
    <property type="entry name" value="AIG1"/>
    <property type="match status" value="1"/>
</dbReference>
<keyword evidence="6" id="KW-1185">Reference proteome</keyword>
<keyword evidence="2" id="KW-0547">Nucleotide-binding</keyword>
<dbReference type="PROSITE" id="PS51720">
    <property type="entry name" value="G_AIG1"/>
    <property type="match status" value="1"/>
</dbReference>
<evidence type="ECO:0000259" key="4">
    <source>
        <dbReference type="PROSITE" id="PS51720"/>
    </source>
</evidence>
<evidence type="ECO:0000256" key="1">
    <source>
        <dbReference type="ARBA" id="ARBA00008535"/>
    </source>
</evidence>
<dbReference type="InterPro" id="IPR027417">
    <property type="entry name" value="P-loop_NTPase"/>
</dbReference>
<proteinExistence type="inferred from homology"/>
<evidence type="ECO:0000256" key="2">
    <source>
        <dbReference type="ARBA" id="ARBA00022741"/>
    </source>
</evidence>